<dbReference type="Pfam" id="PF02633">
    <property type="entry name" value="Creatininase"/>
    <property type="match status" value="1"/>
</dbReference>
<dbReference type="InterPro" id="IPR024087">
    <property type="entry name" value="Creatininase-like_sf"/>
</dbReference>
<dbReference type="RefSeq" id="WP_036808719.1">
    <property type="nucleotide sequence ID" value="NZ_CP051177.1"/>
</dbReference>
<comment type="similarity">
    <text evidence="5">Belongs to the creatininase superfamily.</text>
</comment>
<evidence type="ECO:0000256" key="5">
    <source>
        <dbReference type="ARBA" id="ARBA00024029"/>
    </source>
</evidence>
<accession>A0A7H8QEY9</accession>
<dbReference type="GO" id="GO:0046872">
    <property type="term" value="F:metal ion binding"/>
    <property type="evidence" value="ECO:0007669"/>
    <property type="project" value="UniProtKB-KW"/>
</dbReference>
<reference evidence="6 7" key="1">
    <citation type="submission" date="2020-04" db="EMBL/GenBank/DDBJ databases">
        <authorList>
            <person name="Pajer P."/>
            <person name="Broz P."/>
        </authorList>
    </citation>
    <scope>NUCLEOTIDE SEQUENCE [LARGE SCALE GENOMIC DNA]</scope>
    <source>
        <strain evidence="7">NRL-ATB46093</strain>
    </source>
</reference>
<protein>
    <submittedName>
        <fullName evidence="6">Creatininase family protein</fullName>
    </submittedName>
</protein>
<organism evidence="6 7">
    <name type="scientific">Planococcus glaciei</name>
    <dbReference type="NCBI Taxonomy" id="459472"/>
    <lineage>
        <taxon>Bacteria</taxon>
        <taxon>Bacillati</taxon>
        <taxon>Bacillota</taxon>
        <taxon>Bacilli</taxon>
        <taxon>Bacillales</taxon>
        <taxon>Caryophanaceae</taxon>
        <taxon>Planococcus</taxon>
    </lineage>
</organism>
<keyword evidence="7" id="KW-1185">Reference proteome</keyword>
<dbReference type="SUPFAM" id="SSF102215">
    <property type="entry name" value="Creatininase"/>
    <property type="match status" value="1"/>
</dbReference>
<dbReference type="EMBL" id="CP051177">
    <property type="protein sequence ID" value="QKX52015.1"/>
    <property type="molecule type" value="Genomic_DNA"/>
</dbReference>
<dbReference type="PANTHER" id="PTHR35005">
    <property type="entry name" value="3-DEHYDRO-SCYLLO-INOSOSE HYDROLASE"/>
    <property type="match status" value="1"/>
</dbReference>
<evidence type="ECO:0000256" key="4">
    <source>
        <dbReference type="ARBA" id="ARBA00022833"/>
    </source>
</evidence>
<keyword evidence="3" id="KW-0378">Hydrolase</keyword>
<evidence type="ECO:0000313" key="6">
    <source>
        <dbReference type="EMBL" id="QKX52015.1"/>
    </source>
</evidence>
<dbReference type="GO" id="GO:0009231">
    <property type="term" value="P:riboflavin biosynthetic process"/>
    <property type="evidence" value="ECO:0007669"/>
    <property type="project" value="TreeGrafter"/>
</dbReference>
<dbReference type="InterPro" id="IPR003785">
    <property type="entry name" value="Creatininase/forma_Hydrolase"/>
</dbReference>
<keyword evidence="4" id="KW-0862">Zinc</keyword>
<proteinExistence type="inferred from homology"/>
<dbReference type="PANTHER" id="PTHR35005:SF1">
    <property type="entry name" value="2-AMINO-5-FORMYLAMINO-6-RIBOSYLAMINOPYRIMIDIN-4(3H)-ONE 5'-MONOPHOSPHATE DEFORMYLASE"/>
    <property type="match status" value="1"/>
</dbReference>
<evidence type="ECO:0000313" key="7">
    <source>
        <dbReference type="Proteomes" id="UP000509222"/>
    </source>
</evidence>
<sequence length="254" mass="28138">MPLNDFLLERMNWPAIKEKIGAGMDTVIICTASVEQHGYHLSELTDTLIGEATGLLVAEKLGNALMAPVIRPGLSEHHIPMAGSLTLRPEVYRGLLEDYVTSYQKHGFKKVVIFSSHGGNFNENEKVVKNLKEMHPDMQFSSALTLMELMGLMAQFERQYNLAEGSCGHGGAMETSVMLHIAPDQVDMEKATPGFIGKMNEEVLEKLFEHGIVGLSEVGIIGDPRQAKAEWGEWFLELMSDEIVKAVQRDLKGL</sequence>
<evidence type="ECO:0000256" key="3">
    <source>
        <dbReference type="ARBA" id="ARBA00022801"/>
    </source>
</evidence>
<comment type="cofactor">
    <cofactor evidence="1">
        <name>Zn(2+)</name>
        <dbReference type="ChEBI" id="CHEBI:29105"/>
    </cofactor>
</comment>
<dbReference type="AlphaFoldDB" id="A0A7H8QEY9"/>
<evidence type="ECO:0000256" key="1">
    <source>
        <dbReference type="ARBA" id="ARBA00001947"/>
    </source>
</evidence>
<reference evidence="7" key="2">
    <citation type="submission" date="2020-06" db="EMBL/GenBank/DDBJ databases">
        <title>Isolation of Planomicrobium glaciei.</title>
        <authorList>
            <person name="Malisova L."/>
            <person name="Safrankova R."/>
            <person name="Jakubu V."/>
            <person name="Spanelova P."/>
        </authorList>
    </citation>
    <scope>NUCLEOTIDE SEQUENCE [LARGE SCALE GENOMIC DNA]</scope>
    <source>
        <strain evidence="7">NRL-ATB46093</strain>
    </source>
</reference>
<evidence type="ECO:0000256" key="2">
    <source>
        <dbReference type="ARBA" id="ARBA00022723"/>
    </source>
</evidence>
<keyword evidence="2" id="KW-0479">Metal-binding</keyword>
<gene>
    <name evidence="6" type="ORF">HF394_16325</name>
</gene>
<dbReference type="Gene3D" id="3.40.50.10310">
    <property type="entry name" value="Creatininase"/>
    <property type="match status" value="1"/>
</dbReference>
<name>A0A7H8QEY9_9BACL</name>
<dbReference type="Proteomes" id="UP000509222">
    <property type="component" value="Chromosome"/>
</dbReference>
<dbReference type="GO" id="GO:0016811">
    <property type="term" value="F:hydrolase activity, acting on carbon-nitrogen (but not peptide) bonds, in linear amides"/>
    <property type="evidence" value="ECO:0007669"/>
    <property type="project" value="TreeGrafter"/>
</dbReference>